<feature type="transmembrane region" description="Helical" evidence="10">
    <location>
        <begin position="242"/>
        <end position="260"/>
    </location>
</feature>
<dbReference type="SUPFAM" id="SSF82866">
    <property type="entry name" value="Multidrug efflux transporter AcrB transmembrane domain"/>
    <property type="match status" value="1"/>
</dbReference>
<evidence type="ECO:0000256" key="10">
    <source>
        <dbReference type="HAMAP-Rule" id="MF_01464"/>
    </source>
</evidence>
<name>A0A0G0R6Z1_9BACT</name>
<dbReference type="Pfam" id="PF02355">
    <property type="entry name" value="SecD_SecF_C"/>
    <property type="match status" value="1"/>
</dbReference>
<dbReference type="GO" id="GO:0043952">
    <property type="term" value="P:protein transport by the Sec complex"/>
    <property type="evidence" value="ECO:0007669"/>
    <property type="project" value="UniProtKB-UniRule"/>
</dbReference>
<dbReference type="HAMAP" id="MF_01464_B">
    <property type="entry name" value="SecF_B"/>
    <property type="match status" value="1"/>
</dbReference>
<evidence type="ECO:0000313" key="12">
    <source>
        <dbReference type="EMBL" id="KKR48143.1"/>
    </source>
</evidence>
<keyword evidence="6 10" id="KW-0653">Protein transport</keyword>
<proteinExistence type="inferred from homology"/>
<dbReference type="GO" id="GO:0065002">
    <property type="term" value="P:intracellular protein transmembrane transport"/>
    <property type="evidence" value="ECO:0007669"/>
    <property type="project" value="UniProtKB-UniRule"/>
</dbReference>
<dbReference type="InterPro" id="IPR022646">
    <property type="entry name" value="SecD/SecF_CS"/>
</dbReference>
<keyword evidence="9 10" id="KW-0472">Membrane</keyword>
<evidence type="ECO:0000256" key="9">
    <source>
        <dbReference type="ARBA" id="ARBA00023136"/>
    </source>
</evidence>
<keyword evidence="7 10" id="KW-1133">Transmembrane helix</keyword>
<feature type="domain" description="SSD" evidence="11">
    <location>
        <begin position="127"/>
        <end position="292"/>
    </location>
</feature>
<evidence type="ECO:0000313" key="13">
    <source>
        <dbReference type="Proteomes" id="UP000034531"/>
    </source>
</evidence>
<dbReference type="PANTHER" id="PTHR30081">
    <property type="entry name" value="PROTEIN-EXPORT MEMBRANE PROTEIN SEC"/>
    <property type="match status" value="1"/>
</dbReference>
<evidence type="ECO:0000256" key="1">
    <source>
        <dbReference type="ARBA" id="ARBA00004651"/>
    </source>
</evidence>
<dbReference type="GO" id="GO:0005886">
    <property type="term" value="C:plasma membrane"/>
    <property type="evidence" value="ECO:0007669"/>
    <property type="project" value="UniProtKB-SubCell"/>
</dbReference>
<evidence type="ECO:0000256" key="8">
    <source>
        <dbReference type="ARBA" id="ARBA00023010"/>
    </source>
</evidence>
<organism evidence="12 13">
    <name type="scientific">Candidatus Curtissbacteria bacterium GW2011_GWA1_40_16</name>
    <dbReference type="NCBI Taxonomy" id="1618405"/>
    <lineage>
        <taxon>Bacteria</taxon>
        <taxon>Candidatus Curtissiibacteriota</taxon>
    </lineage>
</organism>
<dbReference type="GO" id="GO:0006605">
    <property type="term" value="P:protein targeting"/>
    <property type="evidence" value="ECO:0007669"/>
    <property type="project" value="UniProtKB-UniRule"/>
</dbReference>
<gene>
    <name evidence="10" type="primary">secF</name>
    <name evidence="12" type="ORF">UT84_C0047G0002</name>
</gene>
<dbReference type="NCBIfam" id="TIGR00966">
    <property type="entry name" value="transloc_SecF"/>
    <property type="match status" value="1"/>
</dbReference>
<sequence length="299" mass="32276">MKRFYIIMFTVSLIVFAASIVAIFSYGLNFDVDFTGGSVLEVEFTNGRPPIEDIVSVFESSKDPIVHATTVTPLGELGLVVRSSDKTNATHGVVTSVLLKNWPEAGLQERQFDFIGPSVGEELKQKSITAIVILLIAVLLYIAFMFRALSRSLSLWAMSAGTVLGLAHDIIIPIGLFAVLGHFAGVQISAIYVAAILTILGYTVSDKVVIYDRVRENILRGSSKAPLADLVHTSVMQTLVRSINNTLVVVISSLAVFLFGGESIKYFALALMVGIALGAYSSIFVASPILVWMGKGKRT</sequence>
<dbReference type="InterPro" id="IPR000731">
    <property type="entry name" value="SSD"/>
</dbReference>
<dbReference type="EMBL" id="LBYI01000047">
    <property type="protein sequence ID" value="KKR48143.1"/>
    <property type="molecule type" value="Genomic_DNA"/>
</dbReference>
<dbReference type="PANTHER" id="PTHR30081:SF8">
    <property type="entry name" value="PROTEIN TRANSLOCASE SUBUNIT SECF"/>
    <property type="match status" value="1"/>
</dbReference>
<dbReference type="AlphaFoldDB" id="A0A0G0R6Z1"/>
<evidence type="ECO:0000256" key="2">
    <source>
        <dbReference type="ARBA" id="ARBA00022448"/>
    </source>
</evidence>
<dbReference type="PATRIC" id="fig|1618405.3.peg.991"/>
<dbReference type="InterPro" id="IPR022813">
    <property type="entry name" value="SecD/SecF_arch_bac"/>
</dbReference>
<keyword evidence="8 10" id="KW-0811">Translocation</keyword>
<keyword evidence="4" id="KW-0997">Cell inner membrane</keyword>
<evidence type="ECO:0000256" key="7">
    <source>
        <dbReference type="ARBA" id="ARBA00022989"/>
    </source>
</evidence>
<evidence type="ECO:0000256" key="6">
    <source>
        <dbReference type="ARBA" id="ARBA00022927"/>
    </source>
</evidence>
<dbReference type="GO" id="GO:0015450">
    <property type="term" value="F:protein-transporting ATPase activity"/>
    <property type="evidence" value="ECO:0007669"/>
    <property type="project" value="InterPro"/>
</dbReference>
<dbReference type="InterPro" id="IPR022645">
    <property type="entry name" value="SecD/SecF_bac"/>
</dbReference>
<keyword evidence="2 10" id="KW-0813">Transport</keyword>
<keyword evidence="3 10" id="KW-1003">Cell membrane</keyword>
<comment type="subcellular location">
    <subcellularLocation>
        <location evidence="1 10">Cell membrane</location>
        <topology evidence="1 10">Multi-pass membrane protein</topology>
    </subcellularLocation>
</comment>
<comment type="subunit">
    <text evidence="10">Forms a complex with SecD. Part of the essential Sec protein translocation apparatus which comprises SecA, SecYEG and auxiliary proteins SecDF. Other proteins may also be involved.</text>
</comment>
<dbReference type="PRINTS" id="PR01755">
    <property type="entry name" value="SECFTRNLCASE"/>
</dbReference>
<evidence type="ECO:0000256" key="3">
    <source>
        <dbReference type="ARBA" id="ARBA00022475"/>
    </source>
</evidence>
<keyword evidence="5 10" id="KW-0812">Transmembrane</keyword>
<feature type="transmembrane region" description="Helical" evidence="10">
    <location>
        <begin position="127"/>
        <end position="146"/>
    </location>
</feature>
<feature type="transmembrane region" description="Helical" evidence="10">
    <location>
        <begin position="153"/>
        <end position="180"/>
    </location>
</feature>
<comment type="function">
    <text evidence="10">Part of the Sec protein translocase complex. Interacts with the SecYEG preprotein conducting channel. SecDF uses the proton motive force (PMF) to complete protein translocation after the ATP-dependent function of SecA.</text>
</comment>
<feature type="transmembrane region" description="Helical" evidence="10">
    <location>
        <begin position="7"/>
        <end position="28"/>
    </location>
</feature>
<evidence type="ECO:0000259" key="11">
    <source>
        <dbReference type="PROSITE" id="PS50156"/>
    </source>
</evidence>
<feature type="transmembrane region" description="Helical" evidence="10">
    <location>
        <begin position="186"/>
        <end position="205"/>
    </location>
</feature>
<dbReference type="PROSITE" id="PS50156">
    <property type="entry name" value="SSD"/>
    <property type="match status" value="1"/>
</dbReference>
<dbReference type="InterPro" id="IPR005665">
    <property type="entry name" value="SecF_bac"/>
</dbReference>
<dbReference type="Pfam" id="PF07549">
    <property type="entry name" value="Sec_GG"/>
    <property type="match status" value="1"/>
</dbReference>
<protein>
    <recommendedName>
        <fullName evidence="10">Protein-export membrane protein SecF</fullName>
    </recommendedName>
</protein>
<evidence type="ECO:0000256" key="4">
    <source>
        <dbReference type="ARBA" id="ARBA00022519"/>
    </source>
</evidence>
<comment type="similarity">
    <text evidence="10">Belongs to the SecD/SecF family. SecF subfamily.</text>
</comment>
<accession>A0A0G0R6Z1</accession>
<evidence type="ECO:0000256" key="5">
    <source>
        <dbReference type="ARBA" id="ARBA00022692"/>
    </source>
</evidence>
<comment type="caution">
    <text evidence="12">The sequence shown here is derived from an EMBL/GenBank/DDBJ whole genome shotgun (WGS) entry which is preliminary data.</text>
</comment>
<dbReference type="Gene3D" id="1.20.1640.10">
    <property type="entry name" value="Multidrug efflux transporter AcrB transmembrane domain"/>
    <property type="match status" value="1"/>
</dbReference>
<reference evidence="12 13" key="1">
    <citation type="journal article" date="2015" name="Nature">
        <title>rRNA introns, odd ribosomes, and small enigmatic genomes across a large radiation of phyla.</title>
        <authorList>
            <person name="Brown C.T."/>
            <person name="Hug L.A."/>
            <person name="Thomas B.C."/>
            <person name="Sharon I."/>
            <person name="Castelle C.J."/>
            <person name="Singh A."/>
            <person name="Wilkins M.J."/>
            <person name="Williams K.H."/>
            <person name="Banfield J.F."/>
        </authorList>
    </citation>
    <scope>NUCLEOTIDE SEQUENCE [LARGE SCALE GENOMIC DNA]</scope>
</reference>
<dbReference type="Proteomes" id="UP000034531">
    <property type="component" value="Unassembled WGS sequence"/>
</dbReference>
<dbReference type="InterPro" id="IPR048634">
    <property type="entry name" value="SecD_SecF_C"/>
</dbReference>
<feature type="transmembrane region" description="Helical" evidence="10">
    <location>
        <begin position="266"/>
        <end position="293"/>
    </location>
</feature>